<keyword evidence="2" id="KW-0732">Signal</keyword>
<feature type="region of interest" description="Disordered" evidence="1">
    <location>
        <begin position="240"/>
        <end position="259"/>
    </location>
</feature>
<dbReference type="OrthoDB" id="4505353at2759"/>
<protein>
    <submittedName>
        <fullName evidence="3">Uncharacterized protein</fullName>
    </submittedName>
</protein>
<evidence type="ECO:0000256" key="2">
    <source>
        <dbReference type="SAM" id="SignalP"/>
    </source>
</evidence>
<accession>A0A5N6V9H6</accession>
<organism evidence="3 4">
    <name type="scientific">Aspergillus tamarii</name>
    <dbReference type="NCBI Taxonomy" id="41984"/>
    <lineage>
        <taxon>Eukaryota</taxon>
        <taxon>Fungi</taxon>
        <taxon>Dikarya</taxon>
        <taxon>Ascomycota</taxon>
        <taxon>Pezizomycotina</taxon>
        <taxon>Eurotiomycetes</taxon>
        <taxon>Eurotiomycetidae</taxon>
        <taxon>Eurotiales</taxon>
        <taxon>Aspergillaceae</taxon>
        <taxon>Aspergillus</taxon>
        <taxon>Aspergillus subgen. Circumdati</taxon>
    </lineage>
</organism>
<evidence type="ECO:0000256" key="1">
    <source>
        <dbReference type="SAM" id="MobiDB-lite"/>
    </source>
</evidence>
<proteinExistence type="predicted"/>
<name>A0A5N6V9H6_ASPTM</name>
<dbReference type="Proteomes" id="UP000326950">
    <property type="component" value="Unassembled WGS sequence"/>
</dbReference>
<keyword evidence="4" id="KW-1185">Reference proteome</keyword>
<reference evidence="3 4" key="1">
    <citation type="submission" date="2019-04" db="EMBL/GenBank/DDBJ databases">
        <title>Friends and foes A comparative genomics study of 23 Aspergillus species from section Flavi.</title>
        <authorList>
            <consortium name="DOE Joint Genome Institute"/>
            <person name="Kjaerbolling I."/>
            <person name="Vesth T."/>
            <person name="Frisvad J.C."/>
            <person name="Nybo J.L."/>
            <person name="Theobald S."/>
            <person name="Kildgaard S."/>
            <person name="Isbrandt T."/>
            <person name="Kuo A."/>
            <person name="Sato A."/>
            <person name="Lyhne E.K."/>
            <person name="Kogle M.E."/>
            <person name="Wiebenga A."/>
            <person name="Kun R.S."/>
            <person name="Lubbers R.J."/>
            <person name="Makela M.R."/>
            <person name="Barry K."/>
            <person name="Chovatia M."/>
            <person name="Clum A."/>
            <person name="Daum C."/>
            <person name="Haridas S."/>
            <person name="He G."/>
            <person name="LaButti K."/>
            <person name="Lipzen A."/>
            <person name="Mondo S."/>
            <person name="Riley R."/>
            <person name="Salamov A."/>
            <person name="Simmons B.A."/>
            <person name="Magnuson J.K."/>
            <person name="Henrissat B."/>
            <person name="Mortensen U.H."/>
            <person name="Larsen T.O."/>
            <person name="Devries R.P."/>
            <person name="Grigoriev I.V."/>
            <person name="Machida M."/>
            <person name="Baker S.E."/>
            <person name="Andersen M.R."/>
        </authorList>
    </citation>
    <scope>NUCLEOTIDE SEQUENCE [LARGE SCALE GENOMIC DNA]</scope>
    <source>
        <strain evidence="3 4">CBS 117626</strain>
    </source>
</reference>
<feature type="compositionally biased region" description="Basic and acidic residues" evidence="1">
    <location>
        <begin position="246"/>
        <end position="259"/>
    </location>
</feature>
<feature type="chain" id="PRO_5024873602" evidence="2">
    <location>
        <begin position="29"/>
        <end position="394"/>
    </location>
</feature>
<dbReference type="EMBL" id="ML738590">
    <property type="protein sequence ID" value="KAE8167290.1"/>
    <property type="molecule type" value="Genomic_DNA"/>
</dbReference>
<feature type="signal peptide" evidence="2">
    <location>
        <begin position="1"/>
        <end position="28"/>
    </location>
</feature>
<evidence type="ECO:0000313" key="3">
    <source>
        <dbReference type="EMBL" id="KAE8167290.1"/>
    </source>
</evidence>
<evidence type="ECO:0000313" key="4">
    <source>
        <dbReference type="Proteomes" id="UP000326950"/>
    </source>
</evidence>
<gene>
    <name evidence="3" type="ORF">BDV40DRAFT_295875</name>
</gene>
<dbReference type="AlphaFoldDB" id="A0A5N6V9H6"/>
<sequence>MKVVIFLQTWFVWGSLIVFGLFFQPCNSESLPNPLTPGSLHRLDNSTTEDERSAYSNNGLNILSIRDQNRHEWESERGLFSNTLMADAFTLVNPETTLYTGNNNQNDNYGHAIGWNRDPKLIRFRCGCSRLRVKAIETAWLNIIMMLNHVTPFLQRIRELDQNRVPIQALTAQDQSRLNLFRILYTSEPQRGQALDRIERMRSSILNAMTSDWYAVNFWCGDRDWILDEQYEKIKNKPKRCPTRNEATKGRHPMYRENPDDQVRWRNKHDNWVTYTAKRSSYCQRPDRNPQGVIADPFAIAKSDHIIICTHSISRHWTQHITSLRERSQFEISQNSVNRFLYTVRTTTPEGEILSVLAMSESIHGERSTIADANKFALLLLGKLLILSLSLPFP</sequence>